<dbReference type="InterPro" id="IPR048357">
    <property type="entry name" value="MSG_insertion"/>
</dbReference>
<evidence type="ECO:0000256" key="12">
    <source>
        <dbReference type="NCBIfam" id="TIGR01345"/>
    </source>
</evidence>
<feature type="domain" description="Malate synthase C-terminal" evidence="18">
    <location>
        <begin position="624"/>
        <end position="726"/>
    </location>
</feature>
<dbReference type="Pfam" id="PF01274">
    <property type="entry name" value="MS_TIM-barrel"/>
    <property type="match status" value="1"/>
</dbReference>
<dbReference type="PANTHER" id="PTHR42739:SF1">
    <property type="entry name" value="MALATE SYNTHASE G"/>
    <property type="match status" value="1"/>
</dbReference>
<dbReference type="STRING" id="1122198.SAMN02745729_11274"/>
<evidence type="ECO:0000259" key="18">
    <source>
        <dbReference type="Pfam" id="PF20659"/>
    </source>
</evidence>
<evidence type="ECO:0000256" key="8">
    <source>
        <dbReference type="ARBA" id="ARBA00023097"/>
    </source>
</evidence>
<keyword evidence="20" id="KW-1185">Reference proteome</keyword>
<comment type="subcellular location">
    <subcellularLocation>
        <location evidence="11 14">Cytoplasm</location>
    </subcellularLocation>
</comment>
<accession>A0A1H4FRU6</accession>
<dbReference type="GO" id="GO:0009436">
    <property type="term" value="P:glyoxylate catabolic process"/>
    <property type="evidence" value="ECO:0007669"/>
    <property type="project" value="TreeGrafter"/>
</dbReference>
<dbReference type="GO" id="GO:0000287">
    <property type="term" value="F:magnesium ion binding"/>
    <property type="evidence" value="ECO:0007669"/>
    <property type="project" value="TreeGrafter"/>
</dbReference>
<feature type="active site" description="Proton donor" evidence="11 13">
    <location>
        <position position="664"/>
    </location>
</feature>
<dbReference type="InterPro" id="IPR048356">
    <property type="entry name" value="MS_N"/>
</dbReference>
<evidence type="ECO:0000256" key="9">
    <source>
        <dbReference type="ARBA" id="ARBA00047918"/>
    </source>
</evidence>
<dbReference type="InterPro" id="IPR048355">
    <property type="entry name" value="MS_C"/>
</dbReference>
<evidence type="ECO:0000256" key="10">
    <source>
        <dbReference type="ARBA" id="ARBA00054368"/>
    </source>
</evidence>
<dbReference type="InterPro" id="IPR001465">
    <property type="entry name" value="Malate_synthase_TIM"/>
</dbReference>
<feature type="binding site" evidence="11">
    <location>
        <begin position="158"/>
        <end position="159"/>
    </location>
    <ligand>
        <name>acetyl-CoA</name>
        <dbReference type="ChEBI" id="CHEBI:57288"/>
    </ligand>
</feature>
<evidence type="ECO:0000259" key="17">
    <source>
        <dbReference type="Pfam" id="PF20658"/>
    </source>
</evidence>
<keyword evidence="2 11" id="KW-0329">Glyoxylate bypass</keyword>
<dbReference type="InterPro" id="IPR044856">
    <property type="entry name" value="Malate_synth_C_sf"/>
</dbReference>
<reference evidence="20" key="1">
    <citation type="submission" date="2016-10" db="EMBL/GenBank/DDBJ databases">
        <authorList>
            <person name="Varghese N."/>
            <person name="Submissions S."/>
        </authorList>
    </citation>
    <scope>NUCLEOTIDE SEQUENCE [LARGE SCALE GENOMIC DNA]</scope>
    <source>
        <strain evidence="20">DSM 11526</strain>
    </source>
</reference>
<gene>
    <name evidence="11" type="primary">glcB</name>
    <name evidence="19" type="ORF">SAMN02745729_11274</name>
</gene>
<evidence type="ECO:0000256" key="1">
    <source>
        <dbReference type="ARBA" id="ARBA00001946"/>
    </source>
</evidence>
<dbReference type="PANTHER" id="PTHR42739">
    <property type="entry name" value="MALATE SYNTHASE G"/>
    <property type="match status" value="1"/>
</dbReference>
<feature type="binding site" evidence="11">
    <location>
        <position position="309"/>
    </location>
    <ligand>
        <name>acetyl-CoA</name>
        <dbReference type="ChEBI" id="CHEBI:57288"/>
    </ligand>
</feature>
<feature type="modified residue" description="Cysteine sulfenic acid (-SOH)" evidence="11">
    <location>
        <position position="650"/>
    </location>
</feature>
<keyword evidence="6 11" id="KW-0479">Metal-binding</keyword>
<dbReference type="InterPro" id="IPR011076">
    <property type="entry name" value="Malate_synth_sf"/>
</dbReference>
<feature type="domain" description="Malate synthase N-terminal" evidence="16">
    <location>
        <begin position="49"/>
        <end position="107"/>
    </location>
</feature>
<dbReference type="HAMAP" id="MF_00641">
    <property type="entry name" value="Malate_synth_G"/>
    <property type="match status" value="1"/>
</dbReference>
<sequence length="758" mass="83359">MRYFRNAQSFDGQLFLLLPDCTGADDSINWGKKMSQRVQVGGLQVAKELYDFINTEALPGTGVEVEQFWSRFDSIVHDLAPRNRELLAKRDALQAQIDAWHRDNRGTAFSFDAYKSFLQEIGYLLPEGENFTATTENVDPEMATMAGPQLVVPVMNARYALNAANARWGSLYDALYGTDAISEANGAEKGQGYNPARGAKVIAFGRDFLDQSAPLKDASHKDSAGYSIQNGQLCVVLRDGGETGLEDSAQLIGYNGSASNPTAILIQHNGLHFEIQIDRDSQIGKSDAAGVKDILMEAALTTIMDCEDSVAAVDAEDKVLAYRNWLGLMQGTLTEEIQKGGKTFTRRMNPDREYTAANGGSLALKGRSLMFVRNVGHLMTNPAIIDRDGNEIPEGIMDGVVTTLISLHDIKGNGPFRNATTGSIYIVKPKMHGPEEVAFANELFSRVEDALGLPRFTMKMGIMDEERRTTVNLKECIRAAKERVVFINTGFLDRTGDEIHTSMEAGPMIRKGDMKGAAWIKAYEDWNVDTGLACGLSGRAQIGKGMWAMPDLMANMLEQKIGHPMAGANTAWVPSPTAAALHALHYHQVDVFARQQELKNRTRASLDDILTIPVAQNPNWSAEEIQQELDNNAQGILGYVVRWVDQGVGCSKVPDINDVGLMEDRATLRISSQHIANWLHHGICTEEQVMETLQRMAAVVDRQNAGDALYQPMAPNFDDSIAFQAACELVLKGCEQPSGYTEPVLHRRRLELKAKQAG</sequence>
<feature type="binding site" evidence="11">
    <location>
        <position position="346"/>
    </location>
    <ligand>
        <name>acetyl-CoA</name>
        <dbReference type="ChEBI" id="CHEBI:57288"/>
    </ligand>
</feature>
<dbReference type="AlphaFoldDB" id="A0A1H4FRU6"/>
<feature type="binding site" evidence="11">
    <location>
        <position position="373"/>
    </location>
    <ligand>
        <name>glyoxylate</name>
        <dbReference type="ChEBI" id="CHEBI:36655"/>
    </ligand>
</feature>
<evidence type="ECO:0000256" key="13">
    <source>
        <dbReference type="PIRSR" id="PIRSR601465-50"/>
    </source>
</evidence>
<protein>
    <recommendedName>
        <fullName evidence="11 12">Malate synthase G</fullName>
        <ecNumber evidence="11 12">2.3.3.9</ecNumber>
    </recommendedName>
</protein>
<dbReference type="GO" id="GO:0006099">
    <property type="term" value="P:tricarboxylic acid cycle"/>
    <property type="evidence" value="ECO:0007669"/>
    <property type="project" value="UniProtKB-KW"/>
</dbReference>
<feature type="binding site" evidence="11">
    <location>
        <begin position="490"/>
        <end position="493"/>
    </location>
    <ligand>
        <name>glyoxylate</name>
        <dbReference type="ChEBI" id="CHEBI:36655"/>
    </ligand>
</feature>
<feature type="binding site" evidence="11">
    <location>
        <position position="151"/>
    </location>
    <ligand>
        <name>acetyl-CoA</name>
        <dbReference type="ChEBI" id="CHEBI:57288"/>
    </ligand>
</feature>
<comment type="similarity">
    <text evidence="11 14">Belongs to the malate synthase family. GlcB subfamily.</text>
</comment>
<dbReference type="Pfam" id="PF20658">
    <property type="entry name" value="MSG_insertion"/>
    <property type="match status" value="1"/>
</dbReference>
<evidence type="ECO:0000256" key="7">
    <source>
        <dbReference type="ARBA" id="ARBA00022842"/>
    </source>
</evidence>
<name>A0A1H4FRU6_9GAMM</name>
<proteinExistence type="inferred from homology"/>
<dbReference type="UniPathway" id="UPA00703">
    <property type="reaction ID" value="UER00720"/>
</dbReference>
<dbReference type="InterPro" id="IPR006253">
    <property type="entry name" value="Malate_synthG"/>
</dbReference>
<dbReference type="Gene3D" id="3.20.20.360">
    <property type="entry name" value="Malate synthase, domain 3"/>
    <property type="match status" value="2"/>
</dbReference>
<dbReference type="NCBIfam" id="NF002825">
    <property type="entry name" value="PRK02999.1"/>
    <property type="match status" value="1"/>
</dbReference>
<evidence type="ECO:0000256" key="14">
    <source>
        <dbReference type="RuleBase" id="RU003572"/>
    </source>
</evidence>
<comment type="caution">
    <text evidence="11">Lacks conserved residue(s) required for the propagation of feature annotation.</text>
</comment>
<evidence type="ECO:0000259" key="16">
    <source>
        <dbReference type="Pfam" id="PF20656"/>
    </source>
</evidence>
<evidence type="ECO:0000256" key="5">
    <source>
        <dbReference type="ARBA" id="ARBA00022679"/>
    </source>
</evidence>
<dbReference type="EMBL" id="FNRJ01000012">
    <property type="protein sequence ID" value="SEA99787.1"/>
    <property type="molecule type" value="Genomic_DNA"/>
</dbReference>
<feature type="binding site" evidence="11">
    <location>
        <position position="574"/>
    </location>
    <ligand>
        <name>acetyl-CoA</name>
        <dbReference type="ChEBI" id="CHEBI:57288"/>
    </ligand>
</feature>
<dbReference type="FunFam" id="3.20.20.360:FF:000002">
    <property type="entry name" value="Malate synthase G"/>
    <property type="match status" value="1"/>
</dbReference>
<keyword evidence="3 11" id="KW-0963">Cytoplasm</keyword>
<dbReference type="Pfam" id="PF20656">
    <property type="entry name" value="MS_N"/>
    <property type="match status" value="1"/>
</dbReference>
<evidence type="ECO:0000313" key="20">
    <source>
        <dbReference type="Proteomes" id="UP000242469"/>
    </source>
</evidence>
<feature type="binding site" evidence="11">
    <location>
        <position position="465"/>
    </location>
    <ligand>
        <name>glyoxylate</name>
        <dbReference type="ChEBI" id="CHEBI:36655"/>
    </ligand>
</feature>
<comment type="catalytic activity">
    <reaction evidence="9 11 14">
        <text>glyoxylate + acetyl-CoA + H2O = (S)-malate + CoA + H(+)</text>
        <dbReference type="Rhea" id="RHEA:18181"/>
        <dbReference type="ChEBI" id="CHEBI:15377"/>
        <dbReference type="ChEBI" id="CHEBI:15378"/>
        <dbReference type="ChEBI" id="CHEBI:15589"/>
        <dbReference type="ChEBI" id="CHEBI:36655"/>
        <dbReference type="ChEBI" id="CHEBI:57287"/>
        <dbReference type="ChEBI" id="CHEBI:57288"/>
        <dbReference type="EC" id="2.3.3.9"/>
    </reaction>
</comment>
<comment type="function">
    <text evidence="10 11">Involved in the glycolate utilization. Catalyzes the condensation and subsequent hydrolysis of acetyl-coenzyme A (acetyl-CoA) and glyoxylate to form malate and CoA.</text>
</comment>
<evidence type="ECO:0000256" key="2">
    <source>
        <dbReference type="ARBA" id="ARBA00022435"/>
    </source>
</evidence>
<dbReference type="EC" id="2.3.3.9" evidence="11 12"/>
<feature type="domain" description="Malate synthase G alpha-beta insertion" evidence="17">
    <location>
        <begin position="193"/>
        <end position="268"/>
    </location>
</feature>
<keyword evidence="8 11" id="KW-0558">Oxidation</keyword>
<keyword evidence="4 11" id="KW-0816">Tricarboxylic acid cycle</keyword>
<feature type="domain" description="Malate synthase TIM barrel" evidence="15">
    <location>
        <begin position="370"/>
        <end position="611"/>
    </location>
</feature>
<evidence type="ECO:0000256" key="11">
    <source>
        <dbReference type="HAMAP-Rule" id="MF_00641"/>
    </source>
</evidence>
<dbReference type="GO" id="GO:0006097">
    <property type="term" value="P:glyoxylate cycle"/>
    <property type="evidence" value="ECO:0007669"/>
    <property type="project" value="UniProtKB-UniRule"/>
</dbReference>
<evidence type="ECO:0000313" key="19">
    <source>
        <dbReference type="EMBL" id="SEA99787.1"/>
    </source>
</evidence>
<dbReference type="NCBIfam" id="TIGR01345">
    <property type="entry name" value="malate_syn_G"/>
    <property type="match status" value="1"/>
</dbReference>
<dbReference type="InterPro" id="IPR046363">
    <property type="entry name" value="MS_N_TIM-barrel_dom"/>
</dbReference>
<feature type="binding site" evidence="11">
    <location>
        <position position="493"/>
    </location>
    <ligand>
        <name>Mg(2+)</name>
        <dbReference type="ChEBI" id="CHEBI:18420"/>
    </ligand>
</feature>
<dbReference type="Pfam" id="PF20659">
    <property type="entry name" value="MS_C"/>
    <property type="match status" value="1"/>
</dbReference>
<organism evidence="19 20">
    <name type="scientific">Marinobacterium iners DSM 11526</name>
    <dbReference type="NCBI Taxonomy" id="1122198"/>
    <lineage>
        <taxon>Bacteria</taxon>
        <taxon>Pseudomonadati</taxon>
        <taxon>Pseudomonadota</taxon>
        <taxon>Gammaproteobacteria</taxon>
        <taxon>Oceanospirillales</taxon>
        <taxon>Oceanospirillaceae</taxon>
        <taxon>Marinobacterium</taxon>
    </lineage>
</organism>
<dbReference type="GO" id="GO:0005829">
    <property type="term" value="C:cytosol"/>
    <property type="evidence" value="ECO:0007669"/>
    <property type="project" value="TreeGrafter"/>
</dbReference>
<dbReference type="CDD" id="cd00728">
    <property type="entry name" value="malate_synt_G"/>
    <property type="match status" value="1"/>
</dbReference>
<evidence type="ECO:0000256" key="6">
    <source>
        <dbReference type="ARBA" id="ARBA00022723"/>
    </source>
</evidence>
<comment type="pathway">
    <text evidence="11 14">Carbohydrate metabolism; glyoxylate cycle; (S)-malate from isocitrate: step 2/2.</text>
</comment>
<dbReference type="SUPFAM" id="SSF51645">
    <property type="entry name" value="Malate synthase G"/>
    <property type="match status" value="1"/>
</dbReference>
<feature type="binding site" evidence="11">
    <location>
        <position position="465"/>
    </location>
    <ligand>
        <name>Mg(2+)</name>
        <dbReference type="ChEBI" id="CHEBI:18420"/>
    </ligand>
</feature>
<evidence type="ECO:0000256" key="3">
    <source>
        <dbReference type="ARBA" id="ARBA00022490"/>
    </source>
</evidence>
<dbReference type="Proteomes" id="UP000242469">
    <property type="component" value="Unassembled WGS sequence"/>
</dbReference>
<evidence type="ECO:0000259" key="15">
    <source>
        <dbReference type="Pfam" id="PF01274"/>
    </source>
</evidence>
<dbReference type="GO" id="GO:0004474">
    <property type="term" value="F:malate synthase activity"/>
    <property type="evidence" value="ECO:0007669"/>
    <property type="project" value="UniProtKB-UniRule"/>
</dbReference>
<keyword evidence="5 11" id="KW-0808">Transferase</keyword>
<comment type="subunit">
    <text evidence="11">Monomer.</text>
</comment>
<dbReference type="Gene3D" id="1.20.1220.12">
    <property type="entry name" value="Malate synthase, domain III"/>
    <property type="match status" value="1"/>
</dbReference>
<keyword evidence="7 11" id="KW-0460">Magnesium</keyword>
<feature type="active site" description="Proton acceptor" evidence="11 13">
    <location>
        <position position="373"/>
    </location>
</feature>
<comment type="cofactor">
    <cofactor evidence="1 11">
        <name>Mg(2+)</name>
        <dbReference type="ChEBI" id="CHEBI:18420"/>
    </cofactor>
</comment>
<evidence type="ECO:0000256" key="4">
    <source>
        <dbReference type="ARBA" id="ARBA00022532"/>
    </source>
</evidence>